<gene>
    <name evidence="2" type="ORF">PMAYCL1PPCAC_21647</name>
</gene>
<proteinExistence type="predicted"/>
<sequence length="70" mass="7873">PSTSAQKTRTTKRKNSKRTDAVPEYSVEEYVGRTEESDAESICGAEPCAVPEDMEPHWVQCDGCDKWLHT</sequence>
<accession>A0AAN5CVQ3</accession>
<dbReference type="AlphaFoldDB" id="A0AAN5CVQ3"/>
<feature type="region of interest" description="Disordered" evidence="1">
    <location>
        <begin position="1"/>
        <end position="23"/>
    </location>
</feature>
<dbReference type="InterPro" id="IPR011011">
    <property type="entry name" value="Znf_FYVE_PHD"/>
</dbReference>
<feature type="non-terminal residue" evidence="2">
    <location>
        <position position="70"/>
    </location>
</feature>
<evidence type="ECO:0000313" key="2">
    <source>
        <dbReference type="EMBL" id="GMR51452.1"/>
    </source>
</evidence>
<dbReference type="Gene3D" id="3.30.40.10">
    <property type="entry name" value="Zinc/RING finger domain, C3HC4 (zinc finger)"/>
    <property type="match status" value="1"/>
</dbReference>
<dbReference type="SUPFAM" id="SSF57903">
    <property type="entry name" value="FYVE/PHD zinc finger"/>
    <property type="match status" value="1"/>
</dbReference>
<comment type="caution">
    <text evidence="2">The sequence shown here is derived from an EMBL/GenBank/DDBJ whole genome shotgun (WGS) entry which is preliminary data.</text>
</comment>
<reference evidence="3" key="1">
    <citation type="submission" date="2022-10" db="EMBL/GenBank/DDBJ databases">
        <title>Genome assembly of Pristionchus species.</title>
        <authorList>
            <person name="Yoshida K."/>
            <person name="Sommer R.J."/>
        </authorList>
    </citation>
    <scope>NUCLEOTIDE SEQUENCE [LARGE SCALE GENOMIC DNA]</scope>
    <source>
        <strain evidence="3">RS5460</strain>
    </source>
</reference>
<dbReference type="InterPro" id="IPR013083">
    <property type="entry name" value="Znf_RING/FYVE/PHD"/>
</dbReference>
<organism evidence="2 3">
    <name type="scientific">Pristionchus mayeri</name>
    <dbReference type="NCBI Taxonomy" id="1317129"/>
    <lineage>
        <taxon>Eukaryota</taxon>
        <taxon>Metazoa</taxon>
        <taxon>Ecdysozoa</taxon>
        <taxon>Nematoda</taxon>
        <taxon>Chromadorea</taxon>
        <taxon>Rhabditida</taxon>
        <taxon>Rhabditina</taxon>
        <taxon>Diplogasteromorpha</taxon>
        <taxon>Diplogasteroidea</taxon>
        <taxon>Neodiplogasteridae</taxon>
        <taxon>Pristionchus</taxon>
    </lineage>
</organism>
<dbReference type="EMBL" id="BTRK01000005">
    <property type="protein sequence ID" value="GMR51452.1"/>
    <property type="molecule type" value="Genomic_DNA"/>
</dbReference>
<evidence type="ECO:0000313" key="3">
    <source>
        <dbReference type="Proteomes" id="UP001328107"/>
    </source>
</evidence>
<keyword evidence="3" id="KW-1185">Reference proteome</keyword>
<name>A0AAN5CVQ3_9BILA</name>
<feature type="non-terminal residue" evidence="2">
    <location>
        <position position="1"/>
    </location>
</feature>
<dbReference type="Proteomes" id="UP001328107">
    <property type="component" value="Unassembled WGS sequence"/>
</dbReference>
<evidence type="ECO:0000256" key="1">
    <source>
        <dbReference type="SAM" id="MobiDB-lite"/>
    </source>
</evidence>
<protein>
    <submittedName>
        <fullName evidence="2">Uncharacterized protein</fullName>
    </submittedName>
</protein>